<dbReference type="CDD" id="cd00165">
    <property type="entry name" value="S4"/>
    <property type="match status" value="1"/>
</dbReference>
<dbReference type="Gene3D" id="3.30.2350.10">
    <property type="entry name" value="Pseudouridine synthase"/>
    <property type="match status" value="1"/>
</dbReference>
<dbReference type="SUPFAM" id="SSF55174">
    <property type="entry name" value="Alpha-L RNA-binding motif"/>
    <property type="match status" value="1"/>
</dbReference>
<evidence type="ECO:0000259" key="3">
    <source>
        <dbReference type="SMART" id="SM00363"/>
    </source>
</evidence>
<dbReference type="GO" id="GO:0003723">
    <property type="term" value="F:RNA binding"/>
    <property type="evidence" value="ECO:0007669"/>
    <property type="project" value="InterPro"/>
</dbReference>
<dbReference type="SMART" id="SM00363">
    <property type="entry name" value="S4"/>
    <property type="match status" value="1"/>
</dbReference>
<dbReference type="EMBL" id="LAZR01024677">
    <property type="protein sequence ID" value="KKL74365.1"/>
    <property type="molecule type" value="Genomic_DNA"/>
</dbReference>
<reference evidence="4" key="1">
    <citation type="journal article" date="2015" name="Nature">
        <title>Complex archaea that bridge the gap between prokaryotes and eukaryotes.</title>
        <authorList>
            <person name="Spang A."/>
            <person name="Saw J.H."/>
            <person name="Jorgensen S.L."/>
            <person name="Zaremba-Niedzwiedzka K."/>
            <person name="Martijn J."/>
            <person name="Lind A.E."/>
            <person name="van Eijk R."/>
            <person name="Schleper C."/>
            <person name="Guy L."/>
            <person name="Ettema T.J."/>
        </authorList>
    </citation>
    <scope>NUCLEOTIDE SEQUENCE</scope>
</reference>
<dbReference type="InterPro" id="IPR036986">
    <property type="entry name" value="S4_RNA-bd_sf"/>
</dbReference>
<keyword evidence="2" id="KW-0413">Isomerase</keyword>
<dbReference type="GO" id="GO:0009982">
    <property type="term" value="F:pseudouridine synthase activity"/>
    <property type="evidence" value="ECO:0007669"/>
    <property type="project" value="InterPro"/>
</dbReference>
<accession>A0A0F9GYE7</accession>
<protein>
    <recommendedName>
        <fullName evidence="3">RNA-binding S4 domain-containing protein</fullName>
    </recommendedName>
</protein>
<dbReference type="PANTHER" id="PTHR21600:SF44">
    <property type="entry name" value="RIBOSOMAL LARGE SUBUNIT PSEUDOURIDINE SYNTHASE D"/>
    <property type="match status" value="1"/>
</dbReference>
<organism evidence="4">
    <name type="scientific">marine sediment metagenome</name>
    <dbReference type="NCBI Taxonomy" id="412755"/>
    <lineage>
        <taxon>unclassified sequences</taxon>
        <taxon>metagenomes</taxon>
        <taxon>ecological metagenomes</taxon>
    </lineage>
</organism>
<dbReference type="Pfam" id="PF01479">
    <property type="entry name" value="S4"/>
    <property type="match status" value="1"/>
</dbReference>
<feature type="domain" description="RNA-binding S4" evidence="3">
    <location>
        <begin position="13"/>
        <end position="71"/>
    </location>
</feature>
<evidence type="ECO:0000256" key="2">
    <source>
        <dbReference type="ARBA" id="ARBA00023235"/>
    </source>
</evidence>
<dbReference type="AlphaFoldDB" id="A0A0F9GYE7"/>
<dbReference type="InterPro" id="IPR006224">
    <property type="entry name" value="PsdUridine_synth_RluA-like_CS"/>
</dbReference>
<dbReference type="InterPro" id="IPR006145">
    <property type="entry name" value="PsdUridine_synth_RsuA/RluA"/>
</dbReference>
<dbReference type="PANTHER" id="PTHR21600">
    <property type="entry name" value="MITOCHONDRIAL RNA PSEUDOURIDINE SYNTHASE"/>
    <property type="match status" value="1"/>
</dbReference>
<dbReference type="InterPro" id="IPR050188">
    <property type="entry name" value="RluA_PseudoU_synthase"/>
</dbReference>
<name>A0A0F9GYE7_9ZZZZ</name>
<dbReference type="Gene3D" id="3.10.290.10">
    <property type="entry name" value="RNA-binding S4 domain"/>
    <property type="match status" value="1"/>
</dbReference>
<proteinExistence type="inferred from homology"/>
<feature type="non-terminal residue" evidence="4">
    <location>
        <position position="287"/>
    </location>
</feature>
<dbReference type="SUPFAM" id="SSF55120">
    <property type="entry name" value="Pseudouridine synthase"/>
    <property type="match status" value="1"/>
</dbReference>
<dbReference type="GO" id="GO:0000455">
    <property type="term" value="P:enzyme-directed rRNA pseudouridine synthesis"/>
    <property type="evidence" value="ECO:0007669"/>
    <property type="project" value="TreeGrafter"/>
</dbReference>
<gene>
    <name evidence="4" type="ORF">LCGC14_2065600</name>
</gene>
<comment type="similarity">
    <text evidence="1">Belongs to the pseudouridine synthase RluA family.</text>
</comment>
<evidence type="ECO:0000313" key="4">
    <source>
        <dbReference type="EMBL" id="KKL74365.1"/>
    </source>
</evidence>
<dbReference type="InterPro" id="IPR020103">
    <property type="entry name" value="PsdUridine_synth_cat_dom_sf"/>
</dbReference>
<dbReference type="NCBIfam" id="TIGR00005">
    <property type="entry name" value="rluA_subfam"/>
    <property type="match status" value="1"/>
</dbReference>
<dbReference type="CDD" id="cd02869">
    <property type="entry name" value="PseudoU_synth_RluA_like"/>
    <property type="match status" value="1"/>
</dbReference>
<dbReference type="PROSITE" id="PS50889">
    <property type="entry name" value="S4"/>
    <property type="match status" value="1"/>
</dbReference>
<dbReference type="PROSITE" id="PS01129">
    <property type="entry name" value="PSI_RLU"/>
    <property type="match status" value="1"/>
</dbReference>
<dbReference type="Pfam" id="PF00849">
    <property type="entry name" value="PseudoU_synth_2"/>
    <property type="match status" value="1"/>
</dbReference>
<dbReference type="InterPro" id="IPR006225">
    <property type="entry name" value="PsdUridine_synth_RluC/D"/>
</dbReference>
<dbReference type="InterPro" id="IPR002942">
    <property type="entry name" value="S4_RNA-bd"/>
</dbReference>
<sequence length="287" mass="31649">MKTLELTADRPGERLDVLLARLAVELSRSQARRLIEDGLVTVDGRQERPSHRLAAGARVVATVPPVEDARPAAERIPVTIIYQDDDIIVVDKPAGLTVHPAPGHPSRTLVNALLALTPELASLRDTMRPGIVHRLDKDTSGLLVVAKNERARSDLTRQLKERAVRKTYLALVHGVPQPAQGTIEAPIGRHPRNRKKMAVVAGGREAETKYRVREALDGLVLLEVEPITGRTHQIRVHLAAIGHSVVGDTVYGRRSELIDRQFLHAWRLAFDLPSSGRQVEFESPLPT</sequence>
<evidence type="ECO:0000256" key="1">
    <source>
        <dbReference type="ARBA" id="ARBA00010876"/>
    </source>
</evidence>
<comment type="caution">
    <text evidence="4">The sequence shown here is derived from an EMBL/GenBank/DDBJ whole genome shotgun (WGS) entry which is preliminary data.</text>
</comment>